<feature type="region of interest" description="Disordered" evidence="3">
    <location>
        <begin position="40"/>
        <end position="60"/>
    </location>
</feature>
<dbReference type="PROSITE" id="PS50102">
    <property type="entry name" value="RRM"/>
    <property type="match status" value="1"/>
</dbReference>
<feature type="compositionally biased region" description="Low complexity" evidence="3">
    <location>
        <begin position="40"/>
        <end position="52"/>
    </location>
</feature>
<evidence type="ECO:0000313" key="6">
    <source>
        <dbReference type="Proteomes" id="UP000734854"/>
    </source>
</evidence>
<sequence length="177" mass="19299">MDFSTRMALTSSFALRRLLGPATSSSLPLRKSLSPLAPYRSSSSSSSSSPTPSIFPFDDDTHANLPPLTTPKLFVSGLSRLTTDDKLREAFSPFGQLLEAKVITDRISRRSKGFGFVKYATIEEAEKARYGMNAKVLDGWAIFVDPGKPKQPRSPNAPQPQTSEDGIKTNKTIGWCG</sequence>
<dbReference type="OrthoDB" id="439808at2759"/>
<dbReference type="Proteomes" id="UP000734854">
    <property type="component" value="Unassembled WGS sequence"/>
</dbReference>
<evidence type="ECO:0000256" key="1">
    <source>
        <dbReference type="ARBA" id="ARBA00022884"/>
    </source>
</evidence>
<dbReference type="InterPro" id="IPR000504">
    <property type="entry name" value="RRM_dom"/>
</dbReference>
<feature type="domain" description="RRM" evidence="4">
    <location>
        <begin position="71"/>
        <end position="149"/>
    </location>
</feature>
<evidence type="ECO:0000256" key="3">
    <source>
        <dbReference type="SAM" id="MobiDB-lite"/>
    </source>
</evidence>
<dbReference type="AlphaFoldDB" id="A0A8J5KRI8"/>
<dbReference type="Pfam" id="PF00076">
    <property type="entry name" value="RRM_1"/>
    <property type="match status" value="1"/>
</dbReference>
<name>A0A8J5KRI8_ZINOF</name>
<evidence type="ECO:0000313" key="5">
    <source>
        <dbReference type="EMBL" id="KAG6497003.1"/>
    </source>
</evidence>
<comment type="caution">
    <text evidence="5">The sequence shown here is derived from an EMBL/GenBank/DDBJ whole genome shotgun (WGS) entry which is preliminary data.</text>
</comment>
<organism evidence="5 6">
    <name type="scientific">Zingiber officinale</name>
    <name type="common">Ginger</name>
    <name type="synonym">Amomum zingiber</name>
    <dbReference type="NCBI Taxonomy" id="94328"/>
    <lineage>
        <taxon>Eukaryota</taxon>
        <taxon>Viridiplantae</taxon>
        <taxon>Streptophyta</taxon>
        <taxon>Embryophyta</taxon>
        <taxon>Tracheophyta</taxon>
        <taxon>Spermatophyta</taxon>
        <taxon>Magnoliopsida</taxon>
        <taxon>Liliopsida</taxon>
        <taxon>Zingiberales</taxon>
        <taxon>Zingiberaceae</taxon>
        <taxon>Zingiber</taxon>
    </lineage>
</organism>
<accession>A0A8J5KRI8</accession>
<dbReference type="GO" id="GO:0003723">
    <property type="term" value="F:RNA binding"/>
    <property type="evidence" value="ECO:0007669"/>
    <property type="project" value="UniProtKB-UniRule"/>
</dbReference>
<evidence type="ECO:0000259" key="4">
    <source>
        <dbReference type="PROSITE" id="PS50102"/>
    </source>
</evidence>
<gene>
    <name evidence="5" type="ORF">ZIOFF_044887</name>
</gene>
<reference evidence="5 6" key="1">
    <citation type="submission" date="2020-08" db="EMBL/GenBank/DDBJ databases">
        <title>Plant Genome Project.</title>
        <authorList>
            <person name="Zhang R.-G."/>
        </authorList>
    </citation>
    <scope>NUCLEOTIDE SEQUENCE [LARGE SCALE GENOMIC DNA]</scope>
    <source>
        <tissue evidence="5">Rhizome</tissue>
    </source>
</reference>
<evidence type="ECO:0000256" key="2">
    <source>
        <dbReference type="PROSITE-ProRule" id="PRU00176"/>
    </source>
</evidence>
<dbReference type="SMART" id="SM00360">
    <property type="entry name" value="RRM"/>
    <property type="match status" value="1"/>
</dbReference>
<keyword evidence="1 2" id="KW-0694">RNA-binding</keyword>
<proteinExistence type="predicted"/>
<protein>
    <recommendedName>
        <fullName evidence="4">RRM domain-containing protein</fullName>
    </recommendedName>
</protein>
<feature type="compositionally biased region" description="Polar residues" evidence="3">
    <location>
        <begin position="153"/>
        <end position="177"/>
    </location>
</feature>
<feature type="region of interest" description="Disordered" evidence="3">
    <location>
        <begin position="146"/>
        <end position="177"/>
    </location>
</feature>
<dbReference type="PANTHER" id="PTHR48029">
    <property type="entry name" value="NUCLEOLAR PROTEIN 8"/>
    <property type="match status" value="1"/>
</dbReference>
<dbReference type="PANTHER" id="PTHR48029:SF3">
    <property type="entry name" value="RNA-BINDING (RRM_RBD_RNP MOTIFS) FAMILY PROTEIN"/>
    <property type="match status" value="1"/>
</dbReference>
<keyword evidence="6" id="KW-1185">Reference proteome</keyword>
<dbReference type="EMBL" id="JACMSC010000012">
    <property type="protein sequence ID" value="KAG6497003.1"/>
    <property type="molecule type" value="Genomic_DNA"/>
</dbReference>